<evidence type="ECO:0000256" key="1">
    <source>
        <dbReference type="SAM" id="Coils"/>
    </source>
</evidence>
<dbReference type="CDD" id="cd01949">
    <property type="entry name" value="GGDEF"/>
    <property type="match status" value="1"/>
</dbReference>
<dbReference type="Gene3D" id="3.20.20.450">
    <property type="entry name" value="EAL domain"/>
    <property type="match status" value="1"/>
</dbReference>
<accession>A0A2A4SMI0</accession>
<dbReference type="EMBL" id="NVSR01000157">
    <property type="protein sequence ID" value="PCI22623.1"/>
    <property type="molecule type" value="Genomic_DNA"/>
</dbReference>
<dbReference type="PROSITE" id="PS50113">
    <property type="entry name" value="PAC"/>
    <property type="match status" value="1"/>
</dbReference>
<dbReference type="SUPFAM" id="SSF55073">
    <property type="entry name" value="Nucleotide cyclase"/>
    <property type="match status" value="1"/>
</dbReference>
<feature type="coiled-coil region" evidence="1">
    <location>
        <begin position="16"/>
        <end position="43"/>
    </location>
</feature>
<protein>
    <submittedName>
        <fullName evidence="6">Diguanylate cyclase</fullName>
    </submittedName>
</protein>
<feature type="domain" description="EAL" evidence="4">
    <location>
        <begin position="442"/>
        <end position="696"/>
    </location>
</feature>
<dbReference type="InterPro" id="IPR001633">
    <property type="entry name" value="EAL_dom"/>
</dbReference>
<dbReference type="CDD" id="cd01948">
    <property type="entry name" value="EAL"/>
    <property type="match status" value="1"/>
</dbReference>
<dbReference type="SUPFAM" id="SSF55785">
    <property type="entry name" value="PYP-like sensor domain (PAS domain)"/>
    <property type="match status" value="1"/>
</dbReference>
<dbReference type="FunFam" id="3.30.70.270:FF:000001">
    <property type="entry name" value="Diguanylate cyclase domain protein"/>
    <property type="match status" value="1"/>
</dbReference>
<reference evidence="7" key="1">
    <citation type="submission" date="2017-08" db="EMBL/GenBank/DDBJ databases">
        <title>A dynamic microbial community with high functional redundancy inhabits the cold, oxic subseafloor aquifer.</title>
        <authorList>
            <person name="Tully B.J."/>
            <person name="Wheat C.G."/>
            <person name="Glazer B.T."/>
            <person name="Huber J.A."/>
        </authorList>
    </citation>
    <scope>NUCLEOTIDE SEQUENCE [LARGE SCALE GENOMIC DNA]</scope>
</reference>
<dbReference type="PROSITE" id="PS50112">
    <property type="entry name" value="PAS"/>
    <property type="match status" value="1"/>
</dbReference>
<dbReference type="PROSITE" id="PS50887">
    <property type="entry name" value="GGDEF"/>
    <property type="match status" value="1"/>
</dbReference>
<dbReference type="Pfam" id="PF00563">
    <property type="entry name" value="EAL"/>
    <property type="match status" value="1"/>
</dbReference>
<evidence type="ECO:0000259" key="2">
    <source>
        <dbReference type="PROSITE" id="PS50112"/>
    </source>
</evidence>
<dbReference type="InterPro" id="IPR001610">
    <property type="entry name" value="PAC"/>
</dbReference>
<dbReference type="SMART" id="SM00052">
    <property type="entry name" value="EAL"/>
    <property type="match status" value="1"/>
</dbReference>
<feature type="domain" description="PAC" evidence="3">
    <location>
        <begin position="216"/>
        <end position="268"/>
    </location>
</feature>
<comment type="caution">
    <text evidence="6">The sequence shown here is derived from an EMBL/GenBank/DDBJ whole genome shotgun (WGS) entry which is preliminary data.</text>
</comment>
<dbReference type="SMART" id="SM00267">
    <property type="entry name" value="GGDEF"/>
    <property type="match status" value="1"/>
</dbReference>
<feature type="domain" description="GGDEF" evidence="5">
    <location>
        <begin position="300"/>
        <end position="433"/>
    </location>
</feature>
<evidence type="ECO:0000259" key="5">
    <source>
        <dbReference type="PROSITE" id="PS50887"/>
    </source>
</evidence>
<dbReference type="NCBIfam" id="TIGR00254">
    <property type="entry name" value="GGDEF"/>
    <property type="match status" value="1"/>
</dbReference>
<organism evidence="6 7">
    <name type="scientific">SAR324 cluster bacterium</name>
    <dbReference type="NCBI Taxonomy" id="2024889"/>
    <lineage>
        <taxon>Bacteria</taxon>
        <taxon>Deltaproteobacteria</taxon>
        <taxon>SAR324 cluster</taxon>
    </lineage>
</organism>
<dbReference type="SUPFAM" id="SSF141868">
    <property type="entry name" value="EAL domain-like"/>
    <property type="match status" value="1"/>
</dbReference>
<dbReference type="CDD" id="cd00130">
    <property type="entry name" value="PAS"/>
    <property type="match status" value="2"/>
</dbReference>
<dbReference type="SMART" id="SM00091">
    <property type="entry name" value="PAS"/>
    <property type="match status" value="2"/>
</dbReference>
<dbReference type="FunFam" id="3.20.20.450:FF:000001">
    <property type="entry name" value="Cyclic di-GMP phosphodiesterase yahA"/>
    <property type="match status" value="1"/>
</dbReference>
<sequence length="697" mass="78712">MPSISSSKKDSPIETLQNRELLAQFLKKEIQDHEQTKEKLSILAQFPEENPTPILRVTPQGQILYANPAAIPLLTAWDCHESSFLPPLWLETLQTCLEESECQYLEVQAGQRLYSFLISPFGNTQTLYLNGQDITERKKYEDQLLLLASVFEHSGEGIIIANHKMIVQRVNPGYEEITGYLEEEVTGKPPRLFEMGKKDTPLVLELRQSLSQEGAWQGEVWIQRKNGEAFPIRLSIRAIRNSKDVITHYIGSFHDITEIKRTEFKMEYQAYHDALTGLPNRLLFNDRLEKSLQSAQRHQQKLAVLFLDLDNFKDVNDSLGHQVGDLLLKSVSQKLLQCCREEDTVARLGGDEFVIILNKVQDHRDPIKVANRILQSLSQKIRLENHEIYAGVSIGISLFPEDGSDVDTLMRSADAAMYNAKKQGKNNYSLFTQAMGTKALKRLAMEYALHQALEKNEFTLHYQPKIETQTGKIVGTEALLRWNHSEKGLIPPADFIPLAEDTGLIIPIGQWVLRTACEQTKAWLDAGYSNLPVAVNLSAVQFQSENLLQSIQNILQETGLPAHYLNLEITENTVMANVKDSSQVLAKLSEMGVTISLDDFGTGYSSLSYLKKFSIDTLKIDRSFLEDLPDNAEDVAIAKAILSMAGSLKIRVVAEGVEREEQMQFMTDNHCDEVQGFLFSKPLPAEDFISWVQAREG</sequence>
<dbReference type="AlphaFoldDB" id="A0A2A4SMI0"/>
<dbReference type="Pfam" id="PF00990">
    <property type="entry name" value="GGDEF"/>
    <property type="match status" value="1"/>
</dbReference>
<dbReference type="Pfam" id="PF13426">
    <property type="entry name" value="PAS_9"/>
    <property type="match status" value="1"/>
</dbReference>
<dbReference type="SMART" id="SM00086">
    <property type="entry name" value="PAC"/>
    <property type="match status" value="1"/>
</dbReference>
<dbReference type="InterPro" id="IPR000160">
    <property type="entry name" value="GGDEF_dom"/>
</dbReference>
<evidence type="ECO:0000313" key="7">
    <source>
        <dbReference type="Proteomes" id="UP000218113"/>
    </source>
</evidence>
<feature type="domain" description="PAS" evidence="2">
    <location>
        <begin position="143"/>
        <end position="195"/>
    </location>
</feature>
<name>A0A2A4SMI0_9DELT</name>
<dbReference type="InterPro" id="IPR000700">
    <property type="entry name" value="PAS-assoc_C"/>
</dbReference>
<dbReference type="NCBIfam" id="TIGR00229">
    <property type="entry name" value="sensory_box"/>
    <property type="match status" value="1"/>
</dbReference>
<evidence type="ECO:0000313" key="6">
    <source>
        <dbReference type="EMBL" id="PCI22623.1"/>
    </source>
</evidence>
<dbReference type="InterPro" id="IPR000014">
    <property type="entry name" value="PAS"/>
</dbReference>
<dbReference type="PANTHER" id="PTHR44757:SF2">
    <property type="entry name" value="BIOFILM ARCHITECTURE MAINTENANCE PROTEIN MBAA"/>
    <property type="match status" value="1"/>
</dbReference>
<dbReference type="Gene3D" id="3.30.450.20">
    <property type="entry name" value="PAS domain"/>
    <property type="match status" value="1"/>
</dbReference>
<dbReference type="InterPro" id="IPR043128">
    <property type="entry name" value="Rev_trsase/Diguanyl_cyclase"/>
</dbReference>
<dbReference type="PROSITE" id="PS50883">
    <property type="entry name" value="EAL"/>
    <property type="match status" value="1"/>
</dbReference>
<dbReference type="Proteomes" id="UP000218113">
    <property type="component" value="Unassembled WGS sequence"/>
</dbReference>
<keyword evidence="1" id="KW-0175">Coiled coil</keyword>
<proteinExistence type="predicted"/>
<dbReference type="InterPro" id="IPR029787">
    <property type="entry name" value="Nucleotide_cyclase"/>
</dbReference>
<dbReference type="PANTHER" id="PTHR44757">
    <property type="entry name" value="DIGUANYLATE CYCLASE DGCP"/>
    <property type="match status" value="1"/>
</dbReference>
<dbReference type="InterPro" id="IPR035919">
    <property type="entry name" value="EAL_sf"/>
</dbReference>
<evidence type="ECO:0000259" key="4">
    <source>
        <dbReference type="PROSITE" id="PS50883"/>
    </source>
</evidence>
<evidence type="ECO:0000259" key="3">
    <source>
        <dbReference type="PROSITE" id="PS50113"/>
    </source>
</evidence>
<dbReference type="Gene3D" id="3.30.70.270">
    <property type="match status" value="1"/>
</dbReference>
<gene>
    <name evidence="6" type="ORF">COB67_13305</name>
</gene>
<dbReference type="InterPro" id="IPR035965">
    <property type="entry name" value="PAS-like_dom_sf"/>
</dbReference>
<dbReference type="InterPro" id="IPR052155">
    <property type="entry name" value="Biofilm_reg_signaling"/>
</dbReference>